<dbReference type="EMBL" id="FNAO01000007">
    <property type="protein sequence ID" value="SDE78862.1"/>
    <property type="molecule type" value="Genomic_DNA"/>
</dbReference>
<organism evidence="2 3">
    <name type="scientific">Pricia antarctica</name>
    <dbReference type="NCBI Taxonomy" id="641691"/>
    <lineage>
        <taxon>Bacteria</taxon>
        <taxon>Pseudomonadati</taxon>
        <taxon>Bacteroidota</taxon>
        <taxon>Flavobacteriia</taxon>
        <taxon>Flavobacteriales</taxon>
        <taxon>Flavobacteriaceae</taxon>
        <taxon>Pricia</taxon>
    </lineage>
</organism>
<dbReference type="PROSITE" id="PS50075">
    <property type="entry name" value="CARRIER"/>
    <property type="match status" value="1"/>
</dbReference>
<evidence type="ECO:0000313" key="3">
    <source>
        <dbReference type="Proteomes" id="UP000199109"/>
    </source>
</evidence>
<dbReference type="RefSeq" id="WP_091870774.1">
    <property type="nucleotide sequence ID" value="NZ_FNAO01000007.1"/>
</dbReference>
<protein>
    <submittedName>
        <fullName evidence="2">Acyl carrier protein</fullName>
    </submittedName>
</protein>
<sequence>MTDKIISYIKTEISMEPVDDIDLEEDLLGNGIVDSLGMMQLVVFLEKEFKVKIAPEDMTVENFNTVSSISEYLSTKLN</sequence>
<name>A0A1G7FSV3_9FLAO</name>
<dbReference type="AlphaFoldDB" id="A0A1G7FSV3"/>
<dbReference type="STRING" id="641691.SAMN05421636_107259"/>
<evidence type="ECO:0000313" key="2">
    <source>
        <dbReference type="EMBL" id="SDE78862.1"/>
    </source>
</evidence>
<dbReference type="InterPro" id="IPR009081">
    <property type="entry name" value="PP-bd_ACP"/>
</dbReference>
<evidence type="ECO:0000259" key="1">
    <source>
        <dbReference type="PROSITE" id="PS50075"/>
    </source>
</evidence>
<feature type="domain" description="Carrier" evidence="1">
    <location>
        <begin position="1"/>
        <end position="77"/>
    </location>
</feature>
<proteinExistence type="predicted"/>
<gene>
    <name evidence="2" type="ORF">SAMN05421636_107259</name>
</gene>
<dbReference type="Pfam" id="PF00550">
    <property type="entry name" value="PP-binding"/>
    <property type="match status" value="1"/>
</dbReference>
<keyword evidence="3" id="KW-1185">Reference proteome</keyword>
<dbReference type="Proteomes" id="UP000199109">
    <property type="component" value="Unassembled WGS sequence"/>
</dbReference>
<accession>A0A1G7FSV3</accession>
<dbReference type="Gene3D" id="1.10.1200.10">
    <property type="entry name" value="ACP-like"/>
    <property type="match status" value="1"/>
</dbReference>
<dbReference type="OrthoDB" id="7875289at2"/>
<dbReference type="InterPro" id="IPR036736">
    <property type="entry name" value="ACP-like_sf"/>
</dbReference>
<dbReference type="SUPFAM" id="SSF47336">
    <property type="entry name" value="ACP-like"/>
    <property type="match status" value="1"/>
</dbReference>
<reference evidence="2 3" key="1">
    <citation type="submission" date="2016-10" db="EMBL/GenBank/DDBJ databases">
        <authorList>
            <person name="de Groot N.N."/>
        </authorList>
    </citation>
    <scope>NUCLEOTIDE SEQUENCE [LARGE SCALE GENOMIC DNA]</scope>
    <source>
        <strain evidence="2 3">DSM 23421</strain>
    </source>
</reference>